<dbReference type="GO" id="GO:0062129">
    <property type="term" value="C:chitin-based extracellular matrix"/>
    <property type="evidence" value="ECO:0007669"/>
    <property type="project" value="TreeGrafter"/>
</dbReference>
<protein>
    <submittedName>
        <fullName evidence="3">Insect cuticle protein</fullName>
    </submittedName>
</protein>
<feature type="chain" id="PRO_5043710502" evidence="2">
    <location>
        <begin position="18"/>
        <end position="175"/>
    </location>
</feature>
<dbReference type="AlphaFoldDB" id="A0AAW1LZE0"/>
<dbReference type="GO" id="GO:0008010">
    <property type="term" value="F:structural constituent of chitin-based larval cuticle"/>
    <property type="evidence" value="ECO:0007669"/>
    <property type="project" value="TreeGrafter"/>
</dbReference>
<evidence type="ECO:0000313" key="3">
    <source>
        <dbReference type="EMBL" id="KAK9738938.1"/>
    </source>
</evidence>
<accession>A0AAW1LZE0</accession>
<feature type="signal peptide" evidence="2">
    <location>
        <begin position="1"/>
        <end position="17"/>
    </location>
</feature>
<dbReference type="InterPro" id="IPR000618">
    <property type="entry name" value="Insect_cuticle"/>
</dbReference>
<evidence type="ECO:0000313" key="4">
    <source>
        <dbReference type="Proteomes" id="UP001458880"/>
    </source>
</evidence>
<organism evidence="3 4">
    <name type="scientific">Popillia japonica</name>
    <name type="common">Japanese beetle</name>
    <dbReference type="NCBI Taxonomy" id="7064"/>
    <lineage>
        <taxon>Eukaryota</taxon>
        <taxon>Metazoa</taxon>
        <taxon>Ecdysozoa</taxon>
        <taxon>Arthropoda</taxon>
        <taxon>Hexapoda</taxon>
        <taxon>Insecta</taxon>
        <taxon>Pterygota</taxon>
        <taxon>Neoptera</taxon>
        <taxon>Endopterygota</taxon>
        <taxon>Coleoptera</taxon>
        <taxon>Polyphaga</taxon>
        <taxon>Scarabaeiformia</taxon>
        <taxon>Scarabaeidae</taxon>
        <taxon>Rutelinae</taxon>
        <taxon>Popillia</taxon>
    </lineage>
</organism>
<keyword evidence="2" id="KW-0732">Signal</keyword>
<evidence type="ECO:0000256" key="2">
    <source>
        <dbReference type="SAM" id="SignalP"/>
    </source>
</evidence>
<reference evidence="3 4" key="1">
    <citation type="journal article" date="2024" name="BMC Genomics">
        <title>De novo assembly and annotation of Popillia japonica's genome with initial clues to its potential as an invasive pest.</title>
        <authorList>
            <person name="Cucini C."/>
            <person name="Boschi S."/>
            <person name="Funari R."/>
            <person name="Cardaioli E."/>
            <person name="Iannotti N."/>
            <person name="Marturano G."/>
            <person name="Paoli F."/>
            <person name="Bruttini M."/>
            <person name="Carapelli A."/>
            <person name="Frati F."/>
            <person name="Nardi F."/>
        </authorList>
    </citation>
    <scope>NUCLEOTIDE SEQUENCE [LARGE SCALE GENOMIC DNA]</scope>
    <source>
        <strain evidence="3">DMR45628</strain>
    </source>
</reference>
<proteinExistence type="predicted"/>
<keyword evidence="4" id="KW-1185">Reference proteome</keyword>
<evidence type="ECO:0000256" key="1">
    <source>
        <dbReference type="PROSITE-ProRule" id="PRU00497"/>
    </source>
</evidence>
<name>A0AAW1LZE0_POPJA</name>
<sequence>MNSFVFALSALLAVAAAVPLDSVVDVTEDTLGNYRYAFDSGDFSKVEERREDGATKGKYTFVDPEGVKHTVEYVAAAEHGVEAKGADIPVPVRDTPENVAARSQFLQTFGAIANDPRFAESPLDDREDPIGTHEYLAALNEQLHPSAPLVFQADTPEIAAAKARLAVAHITAVGH</sequence>
<dbReference type="PANTHER" id="PTHR10380">
    <property type="entry name" value="CUTICLE PROTEIN"/>
    <property type="match status" value="1"/>
</dbReference>
<keyword evidence="1" id="KW-0193">Cuticle</keyword>
<dbReference type="PROSITE" id="PS51155">
    <property type="entry name" value="CHIT_BIND_RR_2"/>
    <property type="match status" value="1"/>
</dbReference>
<dbReference type="Proteomes" id="UP001458880">
    <property type="component" value="Unassembled WGS sequence"/>
</dbReference>
<dbReference type="InterPro" id="IPR050468">
    <property type="entry name" value="Cuticle_Struct_Prot"/>
</dbReference>
<comment type="caution">
    <text evidence="3">The sequence shown here is derived from an EMBL/GenBank/DDBJ whole genome shotgun (WGS) entry which is preliminary data.</text>
</comment>
<dbReference type="EMBL" id="JASPKY010000080">
    <property type="protein sequence ID" value="KAK9738938.1"/>
    <property type="molecule type" value="Genomic_DNA"/>
</dbReference>
<dbReference type="PANTHER" id="PTHR10380:SF196">
    <property type="entry name" value="CUTICULAR PROTEIN 72EA"/>
    <property type="match status" value="1"/>
</dbReference>
<dbReference type="Pfam" id="PF00379">
    <property type="entry name" value="Chitin_bind_4"/>
    <property type="match status" value="1"/>
</dbReference>
<gene>
    <name evidence="3" type="ORF">QE152_g9391</name>
</gene>